<feature type="domain" description="ABC transporter" evidence="11">
    <location>
        <begin position="5"/>
        <end position="243"/>
    </location>
</feature>
<keyword evidence="7 12" id="KW-0067">ATP-binding</keyword>
<dbReference type="PROSITE" id="PS50893">
    <property type="entry name" value="ABC_TRANSPORTER_2"/>
    <property type="match status" value="2"/>
</dbReference>
<proteinExistence type="inferred from homology"/>
<dbReference type="GO" id="GO:0043190">
    <property type="term" value="C:ATP-binding cassette (ABC) transporter complex"/>
    <property type="evidence" value="ECO:0007669"/>
    <property type="project" value="TreeGrafter"/>
</dbReference>
<dbReference type="STRING" id="1261.HMPREF3195_00891"/>
<protein>
    <submittedName>
        <fullName evidence="12">ABC transporter, ATP-binding protein</fullName>
    </submittedName>
</protein>
<evidence type="ECO:0000256" key="8">
    <source>
        <dbReference type="ARBA" id="ARBA00022967"/>
    </source>
</evidence>
<dbReference type="PANTHER" id="PTHR43553:SF23">
    <property type="entry name" value="ABC TRANSPORTER ATP-BINDING COMPONENT"/>
    <property type="match status" value="1"/>
</dbReference>
<dbReference type="GO" id="GO:0042626">
    <property type="term" value="F:ATPase-coupled transmembrane transporter activity"/>
    <property type="evidence" value="ECO:0007669"/>
    <property type="project" value="TreeGrafter"/>
</dbReference>
<evidence type="ECO:0000313" key="13">
    <source>
        <dbReference type="Proteomes" id="UP000070326"/>
    </source>
</evidence>
<keyword evidence="9" id="KW-0472">Membrane</keyword>
<organism evidence="12 13">
    <name type="scientific">Peptostreptococcus anaerobius</name>
    <dbReference type="NCBI Taxonomy" id="1261"/>
    <lineage>
        <taxon>Bacteria</taxon>
        <taxon>Bacillati</taxon>
        <taxon>Bacillota</taxon>
        <taxon>Clostridia</taxon>
        <taxon>Peptostreptococcales</taxon>
        <taxon>Peptostreptococcaceae</taxon>
        <taxon>Peptostreptococcus</taxon>
    </lineage>
</organism>
<evidence type="ECO:0000256" key="3">
    <source>
        <dbReference type="ARBA" id="ARBA00022448"/>
    </source>
</evidence>
<keyword evidence="5" id="KW-0677">Repeat</keyword>
<evidence type="ECO:0000256" key="10">
    <source>
        <dbReference type="ARBA" id="ARBA00025157"/>
    </source>
</evidence>
<sequence length="490" mass="55423">MENKIKINNINFSYRGNDKQLTDINLTILSGQCLAIVGKSGCGKSTLTRVINGLIPSFYQGYLDGDVFIDDKNIGELNTWEIGSFVGNVFQDPRSQFFANEVAGEIAFGCENLGLSHNEIVDRVHKSAKEMNVLDLLNTSIYTLSYGMRQRVAICSAKAMQPDIYVFDEPSANLDLKSTYQFAKLIQKLKKEGKTIIIVEHRLFYLNLIVDNYIFMVDGKIKKNYTSDEFNNISSKELNDIGLRSLHFEDIFLDGFTNQSTQGYKSFEISGISKKYGKNLLLNNISFKFDSNEIIALIGSNGVGKSTLGKICSGIQKETTGEICLEDKPIKRKRRLEKIWYIPQDLDSQLFGEDLVDELVTGLKDKEKHVEKAEAILKKLGLFELKNQHPSTLSGGQKQRLVLGVAMMRNISVVILDEPTSGLDYESMEQVAKLIREQRDLGTKFLIISHDIEFIAKISERVIKIEDGRITEDYYLKDINTLLNSMGYER</sequence>
<keyword evidence="6" id="KW-0547">Nucleotide-binding</keyword>
<dbReference type="InterPro" id="IPR017871">
    <property type="entry name" value="ABC_transporter-like_CS"/>
</dbReference>
<comment type="subcellular location">
    <subcellularLocation>
        <location evidence="1">Cell membrane</location>
        <topology evidence="1">Peripheral membrane protein</topology>
    </subcellularLocation>
</comment>
<dbReference type="PROSITE" id="PS00211">
    <property type="entry name" value="ABC_TRANSPORTER_1"/>
    <property type="match status" value="1"/>
</dbReference>
<evidence type="ECO:0000256" key="1">
    <source>
        <dbReference type="ARBA" id="ARBA00004202"/>
    </source>
</evidence>
<dbReference type="GO" id="GO:0016887">
    <property type="term" value="F:ATP hydrolysis activity"/>
    <property type="evidence" value="ECO:0007669"/>
    <property type="project" value="InterPro"/>
</dbReference>
<comment type="function">
    <text evidence="10">Probably part of an ABC transporter complex. Responsible for energy coupling to the transport system.</text>
</comment>
<accession>A0A135YUQ0</accession>
<evidence type="ECO:0000259" key="11">
    <source>
        <dbReference type="PROSITE" id="PS50893"/>
    </source>
</evidence>
<evidence type="ECO:0000256" key="6">
    <source>
        <dbReference type="ARBA" id="ARBA00022741"/>
    </source>
</evidence>
<name>A0A135YUQ0_9FIRM</name>
<keyword evidence="8" id="KW-1278">Translocase</keyword>
<keyword evidence="4" id="KW-1003">Cell membrane</keyword>
<evidence type="ECO:0000313" key="12">
    <source>
        <dbReference type="EMBL" id="KXI13080.1"/>
    </source>
</evidence>
<dbReference type="GeneID" id="79842422"/>
<evidence type="ECO:0000256" key="2">
    <source>
        <dbReference type="ARBA" id="ARBA00005417"/>
    </source>
</evidence>
<evidence type="ECO:0000256" key="9">
    <source>
        <dbReference type="ARBA" id="ARBA00023136"/>
    </source>
</evidence>
<dbReference type="Pfam" id="PF00005">
    <property type="entry name" value="ABC_tran"/>
    <property type="match status" value="2"/>
</dbReference>
<dbReference type="Gene3D" id="3.40.50.300">
    <property type="entry name" value="P-loop containing nucleotide triphosphate hydrolases"/>
    <property type="match status" value="2"/>
</dbReference>
<evidence type="ECO:0000256" key="5">
    <source>
        <dbReference type="ARBA" id="ARBA00022737"/>
    </source>
</evidence>
<dbReference type="InterPro" id="IPR050095">
    <property type="entry name" value="ECF_ABC_transporter_ATP-bd"/>
</dbReference>
<dbReference type="InterPro" id="IPR015856">
    <property type="entry name" value="ABC_transpr_CbiO/EcfA_su"/>
</dbReference>
<gene>
    <name evidence="12" type="ORF">HMPREF3195_00891</name>
</gene>
<dbReference type="PATRIC" id="fig|1261.5.peg.897"/>
<dbReference type="SMART" id="SM00382">
    <property type="entry name" value="AAA"/>
    <property type="match status" value="2"/>
</dbReference>
<reference evidence="12 13" key="1">
    <citation type="submission" date="2016-02" db="EMBL/GenBank/DDBJ databases">
        <authorList>
            <person name="Wen L."/>
            <person name="He K."/>
            <person name="Yang H."/>
        </authorList>
    </citation>
    <scope>NUCLEOTIDE SEQUENCE [LARGE SCALE GENOMIC DNA]</scope>
    <source>
        <strain evidence="12 13">MJR8628A</strain>
    </source>
</reference>
<comment type="similarity">
    <text evidence="2">Belongs to the ABC transporter superfamily.</text>
</comment>
<dbReference type="InterPro" id="IPR003439">
    <property type="entry name" value="ABC_transporter-like_ATP-bd"/>
</dbReference>
<dbReference type="GO" id="GO:0005524">
    <property type="term" value="F:ATP binding"/>
    <property type="evidence" value="ECO:0007669"/>
    <property type="project" value="UniProtKB-KW"/>
</dbReference>
<dbReference type="SUPFAM" id="SSF52540">
    <property type="entry name" value="P-loop containing nucleoside triphosphate hydrolases"/>
    <property type="match status" value="2"/>
</dbReference>
<dbReference type="CDD" id="cd03225">
    <property type="entry name" value="ABC_cobalt_CbiO_domain1"/>
    <property type="match status" value="1"/>
</dbReference>
<dbReference type="PANTHER" id="PTHR43553">
    <property type="entry name" value="HEAVY METAL TRANSPORTER"/>
    <property type="match status" value="1"/>
</dbReference>
<dbReference type="EMBL" id="LSQZ01000034">
    <property type="protein sequence ID" value="KXI13080.1"/>
    <property type="molecule type" value="Genomic_DNA"/>
</dbReference>
<dbReference type="InterPro" id="IPR003593">
    <property type="entry name" value="AAA+_ATPase"/>
</dbReference>
<evidence type="ECO:0000256" key="4">
    <source>
        <dbReference type="ARBA" id="ARBA00022475"/>
    </source>
</evidence>
<dbReference type="InterPro" id="IPR027417">
    <property type="entry name" value="P-loop_NTPase"/>
</dbReference>
<dbReference type="AlphaFoldDB" id="A0A135YUQ0"/>
<dbReference type="RefSeq" id="WP_002843388.1">
    <property type="nucleotide sequence ID" value="NZ_CAMPYD010000003.1"/>
</dbReference>
<dbReference type="CDD" id="cd03226">
    <property type="entry name" value="ABC_cobalt_CbiO_domain2"/>
    <property type="match status" value="1"/>
</dbReference>
<keyword evidence="3" id="KW-0813">Transport</keyword>
<feature type="domain" description="ABC transporter" evidence="11">
    <location>
        <begin position="267"/>
        <end position="489"/>
    </location>
</feature>
<comment type="caution">
    <text evidence="12">The sequence shown here is derived from an EMBL/GenBank/DDBJ whole genome shotgun (WGS) entry which is preliminary data.</text>
</comment>
<evidence type="ECO:0000256" key="7">
    <source>
        <dbReference type="ARBA" id="ARBA00022840"/>
    </source>
</evidence>
<dbReference type="Proteomes" id="UP000070326">
    <property type="component" value="Unassembled WGS sequence"/>
</dbReference>